<feature type="transmembrane region" description="Helical" evidence="1">
    <location>
        <begin position="34"/>
        <end position="54"/>
    </location>
</feature>
<accession>A0A9X2X747</accession>
<evidence type="ECO:0000313" key="3">
    <source>
        <dbReference type="Proteomes" id="UP001149009"/>
    </source>
</evidence>
<reference evidence="2" key="1">
    <citation type="submission" date="2022-08" db="EMBL/GenBank/DDBJ databases">
        <title>Chelativorans sichuanense sp. nov., a paraffin oil-degrading bacterium isolated from a mixture of oil-based drill cuttings and paddy soil.</title>
        <authorList>
            <person name="Yu J."/>
            <person name="Liu H."/>
            <person name="Chen Q."/>
        </authorList>
    </citation>
    <scope>NUCLEOTIDE SEQUENCE</scope>
    <source>
        <strain evidence="2">SCAU 2101</strain>
    </source>
</reference>
<evidence type="ECO:0000256" key="1">
    <source>
        <dbReference type="SAM" id="Phobius"/>
    </source>
</evidence>
<dbReference type="AlphaFoldDB" id="A0A9X2X747"/>
<protein>
    <submittedName>
        <fullName evidence="2">Uncharacterized protein</fullName>
    </submittedName>
</protein>
<keyword evidence="1" id="KW-1133">Transmembrane helix</keyword>
<dbReference type="EMBL" id="JAODNV010000005">
    <property type="protein sequence ID" value="MCT8989351.1"/>
    <property type="molecule type" value="Genomic_DNA"/>
</dbReference>
<keyword evidence="1" id="KW-0812">Transmembrane</keyword>
<evidence type="ECO:0000313" key="2">
    <source>
        <dbReference type="EMBL" id="MCT8989351.1"/>
    </source>
</evidence>
<name>A0A9X2X747_9HYPH</name>
<gene>
    <name evidence="2" type="ORF">NYR54_03435</name>
</gene>
<dbReference type="RefSeq" id="WP_261514081.1">
    <property type="nucleotide sequence ID" value="NZ_JAODNV010000005.1"/>
</dbReference>
<proteinExistence type="predicted"/>
<feature type="transmembrane region" description="Helical" evidence="1">
    <location>
        <begin position="66"/>
        <end position="84"/>
    </location>
</feature>
<keyword evidence="3" id="KW-1185">Reference proteome</keyword>
<dbReference type="Proteomes" id="UP001149009">
    <property type="component" value="Unassembled WGS sequence"/>
</dbReference>
<sequence length="133" mass="14089">MQLFWISLAVLGAGLILLVANHDAGSVFGIENNAFASLLYLGLWASVLVVGVLGSRRGLSHSLRDLAYWMLILLVLMTGYQYRYELQDVVSRLTAGLVPGSPITLSGGSRASVMLEKSANGLNRAGIAGGILV</sequence>
<keyword evidence="1" id="KW-0472">Membrane</keyword>
<comment type="caution">
    <text evidence="2">The sequence shown here is derived from an EMBL/GenBank/DDBJ whole genome shotgun (WGS) entry which is preliminary data.</text>
</comment>
<organism evidence="2 3">
    <name type="scientific">Chelativorans petroleitrophicus</name>
    <dbReference type="NCBI Taxonomy" id="2975484"/>
    <lineage>
        <taxon>Bacteria</taxon>
        <taxon>Pseudomonadati</taxon>
        <taxon>Pseudomonadota</taxon>
        <taxon>Alphaproteobacteria</taxon>
        <taxon>Hyphomicrobiales</taxon>
        <taxon>Phyllobacteriaceae</taxon>
        <taxon>Chelativorans</taxon>
    </lineage>
</organism>